<keyword evidence="2" id="KW-1185">Reference proteome</keyword>
<dbReference type="CDD" id="cd10936">
    <property type="entry name" value="CE4_DAC2"/>
    <property type="match status" value="1"/>
</dbReference>
<dbReference type="InterPro" id="IPR006837">
    <property type="entry name" value="Divergent_DAC"/>
</dbReference>
<dbReference type="SUPFAM" id="SSF88713">
    <property type="entry name" value="Glycoside hydrolase/deacetylase"/>
    <property type="match status" value="1"/>
</dbReference>
<dbReference type="EMBL" id="JBHSGQ010000001">
    <property type="protein sequence ID" value="MFC4723728.1"/>
    <property type="molecule type" value="Genomic_DNA"/>
</dbReference>
<dbReference type="PANTHER" id="PTHR30105">
    <property type="entry name" value="UNCHARACTERIZED YIBQ-RELATED"/>
    <property type="match status" value="1"/>
</dbReference>
<gene>
    <name evidence="1" type="ORF">ACFPB0_00350</name>
</gene>
<organism evidence="1 2">
    <name type="scientific">Glycocaulis abyssi</name>
    <dbReference type="NCBI Taxonomy" id="1433403"/>
    <lineage>
        <taxon>Bacteria</taxon>
        <taxon>Pseudomonadati</taxon>
        <taxon>Pseudomonadota</taxon>
        <taxon>Alphaproteobacteria</taxon>
        <taxon>Maricaulales</taxon>
        <taxon>Maricaulaceae</taxon>
        <taxon>Glycocaulis</taxon>
    </lineage>
</organism>
<dbReference type="Gene3D" id="3.20.20.370">
    <property type="entry name" value="Glycoside hydrolase/deacetylase"/>
    <property type="match status" value="1"/>
</dbReference>
<sequence>MSSPATSVIHMASAAAAAMLLLAGLAFQLGNRDAVEPAAQPADRTAHAEPMVDLAPALPDAALPSLSGAMPVAAGSRPMLAVIIDDIGPDRAVADAFIGAGLPITLSILPFAQAAPEIARAASREGLEVFLHLPMEPVGLADPGPNALIRAHDAAEMSRRLGWALSRVPGAAGFNNHMGSAMTADAAAMERVFESLRGSQLIFVDSLTHPRSVAAGAAARAGLPALRRDIFLDHVRTREAVDAAIDQALDRALANGSAIAIGHPHAMTLAALETLAERAERAGVELVTVSQLAAARAQRRSS</sequence>
<dbReference type="Pfam" id="PF04748">
    <property type="entry name" value="Polysacc_deac_2"/>
    <property type="match status" value="1"/>
</dbReference>
<dbReference type="PANTHER" id="PTHR30105:SF2">
    <property type="entry name" value="DIVERGENT POLYSACCHARIDE DEACETYLASE SUPERFAMILY"/>
    <property type="match status" value="1"/>
</dbReference>
<protein>
    <submittedName>
        <fullName evidence="1">Divergent polysaccharide deacetylase family protein</fullName>
    </submittedName>
</protein>
<reference evidence="2" key="1">
    <citation type="journal article" date="2019" name="Int. J. Syst. Evol. Microbiol.">
        <title>The Global Catalogue of Microorganisms (GCM) 10K type strain sequencing project: providing services to taxonomists for standard genome sequencing and annotation.</title>
        <authorList>
            <consortium name="The Broad Institute Genomics Platform"/>
            <consortium name="The Broad Institute Genome Sequencing Center for Infectious Disease"/>
            <person name="Wu L."/>
            <person name="Ma J."/>
        </authorList>
    </citation>
    <scope>NUCLEOTIDE SEQUENCE [LARGE SCALE GENOMIC DNA]</scope>
    <source>
        <strain evidence="2">CCUG 62981</strain>
    </source>
</reference>
<evidence type="ECO:0000313" key="2">
    <source>
        <dbReference type="Proteomes" id="UP001596024"/>
    </source>
</evidence>
<comment type="caution">
    <text evidence="1">The sequence shown here is derived from an EMBL/GenBank/DDBJ whole genome shotgun (WGS) entry which is preliminary data.</text>
</comment>
<accession>A0ABV9N9Q0</accession>
<evidence type="ECO:0000313" key="1">
    <source>
        <dbReference type="EMBL" id="MFC4723728.1"/>
    </source>
</evidence>
<dbReference type="Proteomes" id="UP001596024">
    <property type="component" value="Unassembled WGS sequence"/>
</dbReference>
<dbReference type="InterPro" id="IPR011330">
    <property type="entry name" value="Glyco_hydro/deAcase_b/a-brl"/>
</dbReference>
<name>A0ABV9N9Q0_9PROT</name>
<dbReference type="RefSeq" id="WP_371394399.1">
    <property type="nucleotide sequence ID" value="NZ_CP163421.1"/>
</dbReference>
<proteinExistence type="predicted"/>